<dbReference type="Gene3D" id="3.30.460.10">
    <property type="entry name" value="Beta Polymerase, domain 2"/>
    <property type="match status" value="1"/>
</dbReference>
<protein>
    <submittedName>
        <fullName evidence="2">Nucleotidyltransferase domain-containing protein</fullName>
    </submittedName>
</protein>
<dbReference type="InterPro" id="IPR043519">
    <property type="entry name" value="NT_sf"/>
</dbReference>
<organism evidence="2 3">
    <name type="scientific">Shewanella eurypsychrophilus</name>
    <dbReference type="NCBI Taxonomy" id="2593656"/>
    <lineage>
        <taxon>Bacteria</taxon>
        <taxon>Pseudomonadati</taxon>
        <taxon>Pseudomonadota</taxon>
        <taxon>Gammaproteobacteria</taxon>
        <taxon>Alteromonadales</taxon>
        <taxon>Shewanellaceae</taxon>
        <taxon>Shewanella</taxon>
    </lineage>
</organism>
<dbReference type="SUPFAM" id="SSF81301">
    <property type="entry name" value="Nucleotidyltransferase"/>
    <property type="match status" value="1"/>
</dbReference>
<gene>
    <name evidence="2" type="ORF">FM038_001590</name>
</gene>
<evidence type="ECO:0000259" key="1">
    <source>
        <dbReference type="Pfam" id="PF01909"/>
    </source>
</evidence>
<reference evidence="2" key="1">
    <citation type="submission" date="2021-07" db="EMBL/GenBank/DDBJ databases">
        <title>Shewanella sp. YLB-07 whole genome sequence.</title>
        <authorList>
            <person name="Yu L."/>
        </authorList>
    </citation>
    <scope>NUCLEOTIDE SEQUENCE</scope>
    <source>
        <strain evidence="2">YLB-08</strain>
    </source>
</reference>
<dbReference type="Proteomes" id="UP000316416">
    <property type="component" value="Chromosome"/>
</dbReference>
<dbReference type="CDD" id="cd05403">
    <property type="entry name" value="NT_KNTase_like"/>
    <property type="match status" value="1"/>
</dbReference>
<name>A0ABX6V1U6_9GAMM</name>
<proteinExistence type="predicted"/>
<dbReference type="EMBL" id="CP045503">
    <property type="protein sequence ID" value="QPG56260.2"/>
    <property type="molecule type" value="Genomic_DNA"/>
</dbReference>
<dbReference type="RefSeq" id="WP_185965875.1">
    <property type="nucleotide sequence ID" value="NZ_CP045503.2"/>
</dbReference>
<accession>A0ABX6V1U6</accession>
<keyword evidence="3" id="KW-1185">Reference proteome</keyword>
<evidence type="ECO:0000313" key="2">
    <source>
        <dbReference type="EMBL" id="QPG56260.2"/>
    </source>
</evidence>
<evidence type="ECO:0000313" key="3">
    <source>
        <dbReference type="Proteomes" id="UP000316416"/>
    </source>
</evidence>
<sequence>MKINSTDTIANFPALKARKIIRGLSRNHEGFNISTLRSVIGTTKKVTQSHLNSFISEGYIEAIDPPSKDRTHITTIKGNSLAQATASKKVKRSTANKHYEEFMERVNEINSSDKYLFQVSEVILFGSYLTDAPTVSDIDLYIRVERKPKFSDNFSSIREQRTLEMERDGRQFRTFSELIYWPETDVRKYLKNGSRVISIQACMPDPDDIPEGNKTVFNIHSH</sequence>
<dbReference type="Pfam" id="PF01909">
    <property type="entry name" value="NTP_transf_2"/>
    <property type="match status" value="1"/>
</dbReference>
<feature type="domain" description="Polymerase nucleotidyl transferase" evidence="1">
    <location>
        <begin position="112"/>
        <end position="165"/>
    </location>
</feature>
<dbReference type="InterPro" id="IPR002934">
    <property type="entry name" value="Polymerase_NTP_transf_dom"/>
</dbReference>